<comment type="caution">
    <text evidence="7">The sequence shown here is derived from an EMBL/GenBank/DDBJ whole genome shotgun (WGS) entry which is preliminary data.</text>
</comment>
<evidence type="ECO:0000259" key="5">
    <source>
        <dbReference type="PROSITE" id="PS50002"/>
    </source>
</evidence>
<dbReference type="SMART" id="SM00326">
    <property type="entry name" value="SH3"/>
    <property type="match status" value="1"/>
</dbReference>
<feature type="compositionally biased region" description="Polar residues" evidence="3">
    <location>
        <begin position="1183"/>
        <end position="1193"/>
    </location>
</feature>
<reference evidence="7" key="1">
    <citation type="submission" date="2019-10" db="EMBL/GenBank/DDBJ databases">
        <authorList>
            <person name="Soares A.E.R."/>
            <person name="Aleixo A."/>
            <person name="Schneider P."/>
            <person name="Miyaki C.Y."/>
            <person name="Schneider M.P."/>
            <person name="Mello C."/>
            <person name="Vasconcelos A.T.R."/>
        </authorList>
    </citation>
    <scope>NUCLEOTIDE SEQUENCE</scope>
    <source>
        <tissue evidence="7">Muscle</tissue>
    </source>
</reference>
<evidence type="ECO:0000259" key="6">
    <source>
        <dbReference type="PROSITE" id="PS50835"/>
    </source>
</evidence>
<keyword evidence="4" id="KW-0472">Membrane</keyword>
<feature type="domain" description="Ig-like" evidence="6">
    <location>
        <begin position="608"/>
        <end position="690"/>
    </location>
</feature>
<dbReference type="CDD" id="cd07067">
    <property type="entry name" value="HP_PGM_like"/>
    <property type="match status" value="1"/>
</dbReference>
<evidence type="ECO:0000256" key="1">
    <source>
        <dbReference type="ARBA" id="ARBA00022443"/>
    </source>
</evidence>
<protein>
    <submittedName>
        <fullName evidence="7">Uncharacterized protein</fullName>
    </submittedName>
</protein>
<dbReference type="EMBL" id="WHWB01033006">
    <property type="protein sequence ID" value="KAJ7422518.1"/>
    <property type="molecule type" value="Genomic_DNA"/>
</dbReference>
<dbReference type="SUPFAM" id="SSF55144">
    <property type="entry name" value="LigT-like"/>
    <property type="match status" value="1"/>
</dbReference>
<feature type="compositionally biased region" description="Polar residues" evidence="3">
    <location>
        <begin position="1067"/>
        <end position="1076"/>
    </location>
</feature>
<dbReference type="InterPro" id="IPR009097">
    <property type="entry name" value="Cyclic_Pdiesterase"/>
</dbReference>
<dbReference type="InterPro" id="IPR035632">
    <property type="entry name" value="UBASH3B_SH3"/>
</dbReference>
<proteinExistence type="predicted"/>
<dbReference type="Proteomes" id="UP001145742">
    <property type="component" value="Unassembled WGS sequence"/>
</dbReference>
<feature type="region of interest" description="Disordered" evidence="3">
    <location>
        <begin position="1"/>
        <end position="38"/>
    </location>
</feature>
<feature type="region of interest" description="Disordered" evidence="3">
    <location>
        <begin position="760"/>
        <end position="837"/>
    </location>
</feature>
<name>A0ABQ9DHY6_9PASS</name>
<evidence type="ECO:0000313" key="7">
    <source>
        <dbReference type="EMBL" id="KAJ7422518.1"/>
    </source>
</evidence>
<dbReference type="InterPro" id="IPR036028">
    <property type="entry name" value="SH3-like_dom_sf"/>
</dbReference>
<feature type="region of interest" description="Disordered" evidence="3">
    <location>
        <begin position="922"/>
        <end position="953"/>
    </location>
</feature>
<dbReference type="InterPro" id="IPR001452">
    <property type="entry name" value="SH3_domain"/>
</dbReference>
<keyword evidence="4" id="KW-1133">Transmembrane helix</keyword>
<feature type="region of interest" description="Disordered" evidence="3">
    <location>
        <begin position="1048"/>
        <end position="1088"/>
    </location>
</feature>
<dbReference type="PANTHER" id="PTHR47118:SF1">
    <property type="entry name" value="CYTOTOXIC AND REGULATORY T-CELL MOLECULE"/>
    <property type="match status" value="1"/>
</dbReference>
<evidence type="ECO:0000256" key="2">
    <source>
        <dbReference type="PROSITE-ProRule" id="PRU00192"/>
    </source>
</evidence>
<feature type="transmembrane region" description="Helical" evidence="4">
    <location>
        <begin position="885"/>
        <end position="907"/>
    </location>
</feature>
<dbReference type="Pfam" id="PF07686">
    <property type="entry name" value="V-set"/>
    <property type="match status" value="1"/>
</dbReference>
<dbReference type="Pfam" id="PF14604">
    <property type="entry name" value="SH3_9"/>
    <property type="match status" value="1"/>
</dbReference>
<feature type="compositionally biased region" description="Acidic residues" evidence="3">
    <location>
        <begin position="810"/>
        <end position="824"/>
    </location>
</feature>
<feature type="region of interest" description="Disordered" evidence="3">
    <location>
        <begin position="1168"/>
        <end position="1204"/>
    </location>
</feature>
<keyword evidence="8" id="KW-1185">Reference proteome</keyword>
<dbReference type="Gene3D" id="3.90.1140.10">
    <property type="entry name" value="Cyclic phosphodiesterase"/>
    <property type="match status" value="1"/>
</dbReference>
<dbReference type="InterPro" id="IPR013106">
    <property type="entry name" value="Ig_V-set"/>
</dbReference>
<dbReference type="Gene3D" id="3.40.50.1240">
    <property type="entry name" value="Phosphoglycerate mutase-like"/>
    <property type="match status" value="1"/>
</dbReference>
<feature type="compositionally biased region" description="Polar residues" evidence="3">
    <location>
        <begin position="781"/>
        <end position="808"/>
    </location>
</feature>
<dbReference type="PROSITE" id="PS50835">
    <property type="entry name" value="IG_LIKE"/>
    <property type="match status" value="1"/>
</dbReference>
<dbReference type="InterPro" id="IPR007110">
    <property type="entry name" value="Ig-like_dom"/>
</dbReference>
<sequence length="1220" mass="134438">MERGKCSWKGSGTSAAHRVPPPGPASHSCGRSTLPKTLPEREKDCKAVAVLHSTAEPGQEKVSNTNTPTYTRSILQKAGAGTSTLLSSNKKHWHRQVEEVFKQHATGWLFSHVGDPFLDDPLPREYVLYLRPTGPLAQKLSDFWQQSKQICGKNKAHNIFPHITLCQFFMCEDSKVDALTEALQATVMRWKCKFPAPLPLELYTSSNFIGLFVKEESAEVLKKFAADFAAEAASKADVHVEPHKKQLHVTLAYHFQPSHLPTLEKLAQNIDVQLGCDWVAAIFSRDIRFVNHETLQVIYPYTPQNDDELELVPGDFIFMSPVEQTSTSEGWIYGISLATGCSGLLPENYITKADECGTWVFHGSYSILNTTSSPSLQGFTDGALERRQQEDQGPGDAGPLTIICQNVQPLRISSQAGPQKRCLFVCRHGERMDVVFGKYWLSQCFDAKGRYVRSNLNMPHNLPQRSGGFRDYEKDAPITVLGCTQARLVGEALLETNTIVDYIYSSPSLRCVQTAHNILKGMQQENNLKIRVEPGLFEWTKWVSGNTLPAWIPPVDLAAATLSVDTTYRPHIPVSKLAVSESYDTYISRSYQVTKEIISECKGKGGFPGAGSETVTLKEGADLTLRCTLGTPSSDSSAALQWLNPRGFTIFMNTQQVLRDQRYKLIRYSKEELSIQLSNVTVHDEGSYKCFYYGRPFKSKAHTVEVLGDTKHKLGADGKKWSTTSTLTVLSSGPNATASCILHHPALREEKLMASFHFQDLPSMGSNRPTIPPAAPEGPAGTSSVPTPTQQNLTADLTSSWPEGTSAASGDEELTSAASGDEELGSSPNYDDLNGTETAFKGNVTEEELPRTEAPVPHENATVISIFTIEQDPKSKGTIKKEADLLLPVLVAALIFVLLIIVLLFMMKLKKAHGVWKRENDVSEQTLESYKSRSNEDSPGHEKNGQGLSAKHRMKSSAMKYISVSTTNTYNMNKIHVPPKVLTPPVFHPLKWKKASVREGGFASNLQDSQDSDSQSLAEEGQQQLGLQQRILEKDELVGLCSDELENDSLEEDSLEEMSLKAGGSESDISTNRTQNGGRGSSPRAPCATSQLPEMVEQHDPGVSGLAGAHFADRWLLSLLPPAIPQPCGTKVYTNLNVKLGGLGPDYEAIKEKALEYAKKIPRPKTFMTRQSDKEVKEEGVLPQSSDGTTLPQIPSLETLRSRHEKEKEVVAAFKALHIL</sequence>
<dbReference type="PANTHER" id="PTHR47118">
    <property type="entry name" value="CYTOTOXIC AND REGULATORY T-CELL MOLECULE"/>
    <property type="match status" value="1"/>
</dbReference>
<dbReference type="Pfam" id="PF15261">
    <property type="entry name" value="JHY"/>
    <property type="match status" value="1"/>
</dbReference>
<keyword evidence="1 2" id="KW-0728">SH3 domain</keyword>
<dbReference type="Gene3D" id="2.60.40.10">
    <property type="entry name" value="Immunoglobulins"/>
    <property type="match status" value="1"/>
</dbReference>
<dbReference type="SUPFAM" id="SSF50044">
    <property type="entry name" value="SH3-domain"/>
    <property type="match status" value="1"/>
</dbReference>
<dbReference type="SUPFAM" id="SSF48726">
    <property type="entry name" value="Immunoglobulin"/>
    <property type="match status" value="1"/>
</dbReference>
<feature type="domain" description="SH3" evidence="5">
    <location>
        <begin position="290"/>
        <end position="355"/>
    </location>
</feature>
<dbReference type="SUPFAM" id="SSF53254">
    <property type="entry name" value="Phosphoglycerate mutase-like"/>
    <property type="match status" value="1"/>
</dbReference>
<dbReference type="InterPro" id="IPR029033">
    <property type="entry name" value="His_PPase_superfam"/>
</dbReference>
<keyword evidence="4" id="KW-0812">Transmembrane</keyword>
<gene>
    <name evidence="7" type="ORF">WISP_37518</name>
</gene>
<feature type="compositionally biased region" description="Basic and acidic residues" evidence="3">
    <location>
        <begin position="1171"/>
        <end position="1180"/>
    </location>
</feature>
<dbReference type="PROSITE" id="PS50002">
    <property type="entry name" value="SH3"/>
    <property type="match status" value="1"/>
</dbReference>
<dbReference type="InterPro" id="IPR013078">
    <property type="entry name" value="His_Pase_superF_clade-1"/>
</dbReference>
<dbReference type="Pfam" id="PF00300">
    <property type="entry name" value="His_Phos_1"/>
    <property type="match status" value="1"/>
</dbReference>
<feature type="compositionally biased region" description="Basic and acidic residues" evidence="3">
    <location>
        <begin position="930"/>
        <end position="944"/>
    </location>
</feature>
<dbReference type="Gene3D" id="2.30.30.40">
    <property type="entry name" value="SH3 Domains"/>
    <property type="match status" value="1"/>
</dbReference>
<evidence type="ECO:0000256" key="4">
    <source>
        <dbReference type="SAM" id="Phobius"/>
    </source>
</evidence>
<accession>A0ABQ9DHY6</accession>
<dbReference type="SMART" id="SM00409">
    <property type="entry name" value="IG"/>
    <property type="match status" value="1"/>
</dbReference>
<dbReference type="InterPro" id="IPR013783">
    <property type="entry name" value="Ig-like_fold"/>
</dbReference>
<dbReference type="InterPro" id="IPR027968">
    <property type="entry name" value="JHY"/>
</dbReference>
<dbReference type="InterPro" id="IPR053096">
    <property type="entry name" value="CRTAM"/>
</dbReference>
<dbReference type="InterPro" id="IPR003599">
    <property type="entry name" value="Ig_sub"/>
</dbReference>
<evidence type="ECO:0000256" key="3">
    <source>
        <dbReference type="SAM" id="MobiDB-lite"/>
    </source>
</evidence>
<organism evidence="7 8">
    <name type="scientific">Willisornis vidua</name>
    <name type="common">Xingu scale-backed antbird</name>
    <dbReference type="NCBI Taxonomy" id="1566151"/>
    <lineage>
        <taxon>Eukaryota</taxon>
        <taxon>Metazoa</taxon>
        <taxon>Chordata</taxon>
        <taxon>Craniata</taxon>
        <taxon>Vertebrata</taxon>
        <taxon>Euteleostomi</taxon>
        <taxon>Archelosauria</taxon>
        <taxon>Archosauria</taxon>
        <taxon>Dinosauria</taxon>
        <taxon>Saurischia</taxon>
        <taxon>Theropoda</taxon>
        <taxon>Coelurosauria</taxon>
        <taxon>Aves</taxon>
        <taxon>Neognathae</taxon>
        <taxon>Neoaves</taxon>
        <taxon>Telluraves</taxon>
        <taxon>Australaves</taxon>
        <taxon>Passeriformes</taxon>
        <taxon>Thamnophilidae</taxon>
        <taxon>Willisornis</taxon>
    </lineage>
</organism>
<dbReference type="InterPro" id="IPR036179">
    <property type="entry name" value="Ig-like_dom_sf"/>
</dbReference>
<dbReference type="CDD" id="cd11936">
    <property type="entry name" value="SH3_UBASH3B"/>
    <property type="match status" value="1"/>
</dbReference>
<evidence type="ECO:0000313" key="8">
    <source>
        <dbReference type="Proteomes" id="UP001145742"/>
    </source>
</evidence>